<feature type="non-terminal residue" evidence="1">
    <location>
        <position position="1"/>
    </location>
</feature>
<proteinExistence type="predicted"/>
<dbReference type="AlphaFoldDB" id="A0A0B6Z0P0"/>
<name>A0A0B6Z0P0_9EUPU</name>
<organism evidence="1">
    <name type="scientific">Arion vulgaris</name>
    <dbReference type="NCBI Taxonomy" id="1028688"/>
    <lineage>
        <taxon>Eukaryota</taxon>
        <taxon>Metazoa</taxon>
        <taxon>Spiralia</taxon>
        <taxon>Lophotrochozoa</taxon>
        <taxon>Mollusca</taxon>
        <taxon>Gastropoda</taxon>
        <taxon>Heterobranchia</taxon>
        <taxon>Euthyneura</taxon>
        <taxon>Panpulmonata</taxon>
        <taxon>Eupulmonata</taxon>
        <taxon>Stylommatophora</taxon>
        <taxon>Helicina</taxon>
        <taxon>Arionoidea</taxon>
        <taxon>Arionidae</taxon>
        <taxon>Arion</taxon>
    </lineage>
</organism>
<sequence length="101" mass="11132">VRYEECALQSSYSVCTRGRKVSSLLFNLFYFSSDDMYTSSTGCSYAACCSAASFLNISQLKGIYCMVSLLYSDSESEEVAIFSGIEVLILYLQKMAKSCGP</sequence>
<dbReference type="EMBL" id="HACG01014450">
    <property type="protein sequence ID" value="CEK61315.1"/>
    <property type="molecule type" value="Transcribed_RNA"/>
</dbReference>
<gene>
    <name evidence="1" type="primary">ORF41923</name>
</gene>
<accession>A0A0B6Z0P0</accession>
<evidence type="ECO:0000313" key="1">
    <source>
        <dbReference type="EMBL" id="CEK61315.1"/>
    </source>
</evidence>
<protein>
    <submittedName>
        <fullName evidence="1">Uncharacterized protein</fullName>
    </submittedName>
</protein>
<reference evidence="1" key="1">
    <citation type="submission" date="2014-12" db="EMBL/GenBank/DDBJ databases">
        <title>Insight into the proteome of Arion vulgaris.</title>
        <authorList>
            <person name="Aradska J."/>
            <person name="Bulat T."/>
            <person name="Smidak R."/>
            <person name="Sarate P."/>
            <person name="Gangsoo J."/>
            <person name="Sialana F."/>
            <person name="Bilban M."/>
            <person name="Lubec G."/>
        </authorList>
    </citation>
    <scope>NUCLEOTIDE SEQUENCE</scope>
    <source>
        <tissue evidence="1">Skin</tissue>
    </source>
</reference>